<dbReference type="Gene3D" id="3.40.50.150">
    <property type="entry name" value="Vaccinia Virus protein VP39"/>
    <property type="match status" value="1"/>
</dbReference>
<dbReference type="OrthoDB" id="2016285at2759"/>
<dbReference type="FunFam" id="3.40.50.150:FF:000288">
    <property type="entry name" value="Spermine/spermidine synthase, putative"/>
    <property type="match status" value="1"/>
</dbReference>
<keyword evidence="1" id="KW-0472">Membrane</keyword>
<gene>
    <name evidence="2" type="ORF">HETSPECPRED_009547</name>
</gene>
<evidence type="ECO:0000313" key="3">
    <source>
        <dbReference type="Proteomes" id="UP000664521"/>
    </source>
</evidence>
<dbReference type="EMBL" id="CAJPDS010000008">
    <property type="protein sequence ID" value="CAF9909880.1"/>
    <property type="molecule type" value="Genomic_DNA"/>
</dbReference>
<dbReference type="SUPFAM" id="SSF53335">
    <property type="entry name" value="S-adenosyl-L-methionine-dependent methyltransferases"/>
    <property type="match status" value="1"/>
</dbReference>
<evidence type="ECO:0000313" key="2">
    <source>
        <dbReference type="EMBL" id="CAF9909880.1"/>
    </source>
</evidence>
<dbReference type="InterPro" id="IPR029063">
    <property type="entry name" value="SAM-dependent_MTases_sf"/>
</dbReference>
<feature type="transmembrane region" description="Helical" evidence="1">
    <location>
        <begin position="28"/>
        <end position="47"/>
    </location>
</feature>
<dbReference type="NCBIfam" id="NF037959">
    <property type="entry name" value="MFS_SpdSyn"/>
    <property type="match status" value="1"/>
</dbReference>
<feature type="transmembrane region" description="Helical" evidence="1">
    <location>
        <begin position="136"/>
        <end position="156"/>
    </location>
</feature>
<feature type="transmembrane region" description="Helical" evidence="1">
    <location>
        <begin position="67"/>
        <end position="87"/>
    </location>
</feature>
<protein>
    <submittedName>
        <fullName evidence="2">Uncharacterized protein</fullName>
    </submittedName>
</protein>
<dbReference type="Pfam" id="PF01564">
    <property type="entry name" value="Spermine_synth"/>
    <property type="match status" value="1"/>
</dbReference>
<comment type="caution">
    <text evidence="2">The sequence shown here is derived from an EMBL/GenBank/DDBJ whole genome shotgun (WGS) entry which is preliminary data.</text>
</comment>
<proteinExistence type="predicted"/>
<keyword evidence="1" id="KW-0812">Transmembrane</keyword>
<keyword evidence="3" id="KW-1185">Reference proteome</keyword>
<name>A0A8H3I743_9LECA</name>
<accession>A0A8H3I743</accession>
<feature type="transmembrane region" description="Helical" evidence="1">
    <location>
        <begin position="168"/>
        <end position="189"/>
    </location>
</feature>
<dbReference type="Proteomes" id="UP000664521">
    <property type="component" value="Unassembled WGS sequence"/>
</dbReference>
<feature type="transmembrane region" description="Helical" evidence="1">
    <location>
        <begin position="94"/>
        <end position="116"/>
    </location>
</feature>
<reference evidence="2" key="1">
    <citation type="submission" date="2021-03" db="EMBL/GenBank/DDBJ databases">
        <authorList>
            <person name="Tagirdzhanova G."/>
        </authorList>
    </citation>
    <scope>NUCLEOTIDE SEQUENCE</scope>
</reference>
<keyword evidence="1" id="KW-1133">Transmembrane helix</keyword>
<sequence>MATQAPRRARKKSQPSSTNIVTASPRSLIEILWMALIPLVLLILAAASSPVSQLGLSPVYGSIPASIYHQRLVVTTFLLAVAAQAFYRYHMLALVSAGFWCLPVLALVSPILQILLTKRSASLGPSLGPLLTELCTYFPLLFFSVLSAIVGLCAALRIGNYGHRTRTTLASVVSYTLFVISQMISRNFIEENIGKSLIVTRFGLQYVIAASYTSLLRSRLSLLVCLLLLYPLSQNNHLPLKYTTATVNQTLHGQGYSLVARRESLTGYISVLESLDQGFRVMRCDHSLLGGEWIDRHGSARSKLGEPVYSCFVMLEAVRLVECNSCENLFKSDREKQALVIGLGIGTSPSALIAHGIATTIVEIDPVVHQYASRYFHLPQNHISVIRDAVSYVKELQGAAKDRGKYDYIIHDVFTGGAEPIELFTKEFLEGLSYLLNAEGVIAINYGGDLLLESASLVVHTVLSVFPKCRLFREEPAPVGKILEKDFTNMIMFCRKSKAAFGFRKPVQADFLGSQARKDVLVPEYEIQAGYFEIAGGPDLRPAVLRRGDTARLVGLQQQNALNHWHIMRTVIPGVVWENW</sequence>
<evidence type="ECO:0000256" key="1">
    <source>
        <dbReference type="SAM" id="Phobius"/>
    </source>
</evidence>
<organism evidence="2 3">
    <name type="scientific">Heterodermia speciosa</name>
    <dbReference type="NCBI Taxonomy" id="116794"/>
    <lineage>
        <taxon>Eukaryota</taxon>
        <taxon>Fungi</taxon>
        <taxon>Dikarya</taxon>
        <taxon>Ascomycota</taxon>
        <taxon>Pezizomycotina</taxon>
        <taxon>Lecanoromycetes</taxon>
        <taxon>OSLEUM clade</taxon>
        <taxon>Lecanoromycetidae</taxon>
        <taxon>Caliciales</taxon>
        <taxon>Physciaceae</taxon>
        <taxon>Heterodermia</taxon>
    </lineage>
</organism>
<dbReference type="AlphaFoldDB" id="A0A8H3I743"/>